<evidence type="ECO:0000256" key="1">
    <source>
        <dbReference type="SAM" id="Phobius"/>
    </source>
</evidence>
<dbReference type="Pfam" id="PF04773">
    <property type="entry name" value="FecR"/>
    <property type="match status" value="1"/>
</dbReference>
<reference evidence="4 5" key="1">
    <citation type="submission" date="2016-10" db="EMBL/GenBank/DDBJ databases">
        <authorList>
            <person name="de Groot N.N."/>
        </authorList>
    </citation>
    <scope>NUCLEOTIDE SEQUENCE [LARGE SCALE GENOMIC DNA]</scope>
    <source>
        <strain evidence="4 5">CGMCC 1.6114</strain>
    </source>
</reference>
<keyword evidence="1" id="KW-1133">Transmembrane helix</keyword>
<feature type="transmembrane region" description="Helical" evidence="1">
    <location>
        <begin position="80"/>
        <end position="101"/>
    </location>
</feature>
<sequence length="325" mass="36853">MHNKLLDRFIKGAVTEDERKSVLEWLRQHPDNQKKFNRLKASHVASGIDKTETLSAFQAEGSGFKQRLEQLDKKKSNRSVALRAMAIVIPIVISFMVFQLGGNELSSDPASIVKEQTVVGEKKEIILPDGSKVILNSDSHIRYPDQFRGDKRLVYLEGEALFDVTHDETKPFIVKTNGIDIKVLGTSFNVKSYEEDENIETTLITGKVEILEEDQEESIFLKPSQKATFNKVSTELVVAEVKSDEIIAWQKGVLVFNETPMKQVISDLERKYDVVFEIGSPSLLEYKYTGTFNNLTIEEVVKLLKYSSPVNYDMKGNQILLSMEK</sequence>
<dbReference type="PANTHER" id="PTHR30273">
    <property type="entry name" value="PERIPLASMIC SIGNAL SENSOR AND SIGMA FACTOR ACTIVATOR FECR-RELATED"/>
    <property type="match status" value="1"/>
</dbReference>
<dbReference type="EMBL" id="FPAG01000002">
    <property type="protein sequence ID" value="SFS49366.1"/>
    <property type="molecule type" value="Genomic_DNA"/>
</dbReference>
<protein>
    <submittedName>
        <fullName evidence="4">FecR family protein</fullName>
    </submittedName>
</protein>
<dbReference type="Pfam" id="PF16344">
    <property type="entry name" value="FecR_C"/>
    <property type="match status" value="1"/>
</dbReference>
<name>A0A1I6QA80_9FLAO</name>
<dbReference type="AlphaFoldDB" id="A0A1I6QA80"/>
<evidence type="ECO:0000259" key="2">
    <source>
        <dbReference type="Pfam" id="PF04773"/>
    </source>
</evidence>
<dbReference type="Gene3D" id="3.55.50.30">
    <property type="match status" value="1"/>
</dbReference>
<dbReference type="FunFam" id="2.60.120.1440:FF:000001">
    <property type="entry name" value="Putative anti-sigma factor"/>
    <property type="match status" value="1"/>
</dbReference>
<dbReference type="Gene3D" id="2.60.120.1440">
    <property type="match status" value="1"/>
</dbReference>
<evidence type="ECO:0000313" key="5">
    <source>
        <dbReference type="Proteomes" id="UP000183209"/>
    </source>
</evidence>
<feature type="domain" description="FecR protein" evidence="2">
    <location>
        <begin position="116"/>
        <end position="209"/>
    </location>
</feature>
<dbReference type="PANTHER" id="PTHR30273:SF2">
    <property type="entry name" value="PROTEIN FECR"/>
    <property type="match status" value="1"/>
</dbReference>
<proteinExistence type="predicted"/>
<gene>
    <name evidence="4" type="ORF">SAMN04487906_0538</name>
</gene>
<evidence type="ECO:0000259" key="3">
    <source>
        <dbReference type="Pfam" id="PF16344"/>
    </source>
</evidence>
<dbReference type="Proteomes" id="UP000183209">
    <property type="component" value="Unassembled WGS sequence"/>
</dbReference>
<dbReference type="InterPro" id="IPR012373">
    <property type="entry name" value="Ferrdict_sens_TM"/>
</dbReference>
<dbReference type="InterPro" id="IPR032508">
    <property type="entry name" value="FecR_C"/>
</dbReference>
<dbReference type="GO" id="GO:0016989">
    <property type="term" value="F:sigma factor antagonist activity"/>
    <property type="evidence" value="ECO:0007669"/>
    <property type="project" value="TreeGrafter"/>
</dbReference>
<feature type="domain" description="Protein FecR C-terminal" evidence="3">
    <location>
        <begin position="254"/>
        <end position="320"/>
    </location>
</feature>
<keyword evidence="1" id="KW-0812">Transmembrane</keyword>
<dbReference type="RefSeq" id="WP_038265120.1">
    <property type="nucleotide sequence ID" value="NZ_FPAG01000002.1"/>
</dbReference>
<accession>A0A1I6QA80</accession>
<dbReference type="PIRSF" id="PIRSF018266">
    <property type="entry name" value="FecR"/>
    <property type="match status" value="1"/>
</dbReference>
<evidence type="ECO:0000313" key="4">
    <source>
        <dbReference type="EMBL" id="SFS49366.1"/>
    </source>
</evidence>
<keyword evidence="1" id="KW-0472">Membrane</keyword>
<organism evidence="4 5">
    <name type="scientific">Zhouia amylolytica</name>
    <dbReference type="NCBI Taxonomy" id="376730"/>
    <lineage>
        <taxon>Bacteria</taxon>
        <taxon>Pseudomonadati</taxon>
        <taxon>Bacteroidota</taxon>
        <taxon>Flavobacteriia</taxon>
        <taxon>Flavobacteriales</taxon>
        <taxon>Flavobacteriaceae</taxon>
        <taxon>Zhouia</taxon>
    </lineage>
</organism>
<dbReference type="InterPro" id="IPR006860">
    <property type="entry name" value="FecR"/>
</dbReference>